<dbReference type="Pfam" id="PF13455">
    <property type="entry name" value="MUG113"/>
    <property type="match status" value="1"/>
</dbReference>
<organism evidence="1 2">
    <name type="scientific">Paracoccus lichenicola</name>
    <dbReference type="NCBI Taxonomy" id="2665644"/>
    <lineage>
        <taxon>Bacteria</taxon>
        <taxon>Pseudomonadati</taxon>
        <taxon>Pseudomonadota</taxon>
        <taxon>Alphaproteobacteria</taxon>
        <taxon>Rhodobacterales</taxon>
        <taxon>Paracoccaceae</taxon>
        <taxon>Paracoccus</taxon>
    </lineage>
</organism>
<dbReference type="EMBL" id="WMBT01000003">
    <property type="protein sequence ID" value="MTE00108.1"/>
    <property type="molecule type" value="Genomic_DNA"/>
</dbReference>
<proteinExistence type="predicted"/>
<evidence type="ECO:0000313" key="2">
    <source>
        <dbReference type="Proteomes" id="UP000481417"/>
    </source>
</evidence>
<reference evidence="1 2" key="1">
    <citation type="submission" date="2019-11" db="EMBL/GenBank/DDBJ databases">
        <authorList>
            <person name="Lang L."/>
        </authorList>
    </citation>
    <scope>NUCLEOTIDE SEQUENCE [LARGE SCALE GENOMIC DNA]</scope>
    <source>
        <strain evidence="1 2">YIM 132242</strain>
    </source>
</reference>
<protein>
    <submittedName>
        <fullName evidence="1">Uncharacterized protein</fullName>
    </submittedName>
</protein>
<dbReference type="RefSeq" id="WP_154764175.1">
    <property type="nucleotide sequence ID" value="NZ_WMBT01000003.1"/>
</dbReference>
<accession>A0A6L6HS40</accession>
<name>A0A6L6HS40_9RHOB</name>
<sequence>MQQISTCAGIYFVRLLGEELVSVNDNDLSRRDLCIKVNSQNAKYGRSENLRARFLAYCRTFGAERVRFDVLIENTNPIAVERRLHAHFRSYRIRGLSNKPNEWLKGIDPDIAYDQARTICENYLTAKSELQPRPPNNPADMAKPHKRTGYIFTPDDILKSAAYLRSRGMPEYLLADVHHFGRQTYDATFQHFTGRKRLQGFNNPVYAARLDFIAKGDVAGRSFPDLVKEAIYLFPFPDKKSP</sequence>
<gene>
    <name evidence="1" type="ORF">GIY56_07400</name>
</gene>
<keyword evidence="2" id="KW-1185">Reference proteome</keyword>
<comment type="caution">
    <text evidence="1">The sequence shown here is derived from an EMBL/GenBank/DDBJ whole genome shotgun (WGS) entry which is preliminary data.</text>
</comment>
<dbReference type="Proteomes" id="UP000481417">
    <property type="component" value="Unassembled WGS sequence"/>
</dbReference>
<dbReference type="AlphaFoldDB" id="A0A6L6HS40"/>
<evidence type="ECO:0000313" key="1">
    <source>
        <dbReference type="EMBL" id="MTE00108.1"/>
    </source>
</evidence>